<reference evidence="1" key="1">
    <citation type="journal article" date="2017" name="Parasit. Vectors">
        <title>Sialotranscriptomics of Rhipicephalus zambeziensis reveals intricate expression profiles of secretory proteins and suggests tight temporal transcriptional regulation during blood-feeding.</title>
        <authorList>
            <person name="de Castro M.H."/>
            <person name="de Klerk D."/>
            <person name="Pienaar R."/>
            <person name="Rees D.J.G."/>
            <person name="Mans B.J."/>
        </authorList>
    </citation>
    <scope>NUCLEOTIDE SEQUENCE</scope>
    <source>
        <tissue evidence="1">Salivary glands</tissue>
    </source>
</reference>
<accession>A0A224Y6D2</accession>
<dbReference type="AlphaFoldDB" id="A0A224Y6D2"/>
<organism evidence="1">
    <name type="scientific">Rhipicephalus zambeziensis</name>
    <dbReference type="NCBI Taxonomy" id="60191"/>
    <lineage>
        <taxon>Eukaryota</taxon>
        <taxon>Metazoa</taxon>
        <taxon>Ecdysozoa</taxon>
        <taxon>Arthropoda</taxon>
        <taxon>Chelicerata</taxon>
        <taxon>Arachnida</taxon>
        <taxon>Acari</taxon>
        <taxon>Parasitiformes</taxon>
        <taxon>Ixodida</taxon>
        <taxon>Ixodoidea</taxon>
        <taxon>Ixodidae</taxon>
        <taxon>Rhipicephalinae</taxon>
        <taxon>Rhipicephalus</taxon>
        <taxon>Rhipicephalus</taxon>
    </lineage>
</organism>
<protein>
    <submittedName>
        <fullName evidence="1">Uncharacterized protein</fullName>
    </submittedName>
</protein>
<sequence length="127" mass="14387">MSDFMIANTCLVKFILVVSSSVNRRYEFTSLHKCQSMPSQCFPYQLMSACIVCFFPCSCEQSYGSVKPVLSRTQRTRVGSLPCSEHTTTVLIDSYRHFQTHRRAGWCTLSQLRASQALADIAWCLAN</sequence>
<dbReference type="EMBL" id="GFPF01001971">
    <property type="protein sequence ID" value="MAA13117.1"/>
    <property type="molecule type" value="Transcribed_RNA"/>
</dbReference>
<proteinExistence type="predicted"/>
<name>A0A224Y6D2_9ACAR</name>
<evidence type="ECO:0000313" key="1">
    <source>
        <dbReference type="EMBL" id="MAA13117.1"/>
    </source>
</evidence>